<dbReference type="Proteomes" id="UP000217265">
    <property type="component" value="Chromosome"/>
</dbReference>
<evidence type="ECO:0000256" key="1">
    <source>
        <dbReference type="ARBA" id="ARBA00010552"/>
    </source>
</evidence>
<accession>A0A290QMF4</accession>
<proteinExistence type="inferred from homology"/>
<organism evidence="2 3">
    <name type="scientific">Nibricoccus aquaticus</name>
    <dbReference type="NCBI Taxonomy" id="2576891"/>
    <lineage>
        <taxon>Bacteria</taxon>
        <taxon>Pseudomonadati</taxon>
        <taxon>Verrucomicrobiota</taxon>
        <taxon>Opitutia</taxon>
        <taxon>Opitutales</taxon>
        <taxon>Opitutaceae</taxon>
        <taxon>Nibricoccus</taxon>
    </lineage>
</organism>
<comment type="similarity">
    <text evidence="1">Belongs to the RutC family.</text>
</comment>
<gene>
    <name evidence="2" type="ORF">CMV30_18575</name>
</gene>
<dbReference type="EMBL" id="CP023344">
    <property type="protein sequence ID" value="ATC65791.1"/>
    <property type="molecule type" value="Genomic_DNA"/>
</dbReference>
<sequence length="129" mass="14479">MKTDISYPKDANTPVSHLPFSPAVRVGNLIFVSGQASVDATGKLVPDTFEGEFRRSLENLRKILESAGSGLKHVVQTRNYLRDDANLSRYNELYREYFSEPFPARTTITNCLPVALHYEIECVAVVKES</sequence>
<dbReference type="GO" id="GO:0005829">
    <property type="term" value="C:cytosol"/>
    <property type="evidence" value="ECO:0007669"/>
    <property type="project" value="TreeGrafter"/>
</dbReference>
<dbReference type="InterPro" id="IPR035959">
    <property type="entry name" value="RutC-like_sf"/>
</dbReference>
<reference evidence="2 3" key="1">
    <citation type="submission" date="2017-09" db="EMBL/GenBank/DDBJ databases">
        <title>Complete genome sequence of Verrucomicrobial strain HZ-65, isolated from freshwater.</title>
        <authorList>
            <person name="Choi A."/>
        </authorList>
    </citation>
    <scope>NUCLEOTIDE SEQUENCE [LARGE SCALE GENOMIC DNA]</scope>
    <source>
        <strain evidence="2 3">HZ-65</strain>
    </source>
</reference>
<dbReference type="AlphaFoldDB" id="A0A290QMF4"/>
<dbReference type="RefSeq" id="WP_096057420.1">
    <property type="nucleotide sequence ID" value="NZ_CP023344.1"/>
</dbReference>
<dbReference type="OrthoDB" id="9803101at2"/>
<dbReference type="GO" id="GO:0019239">
    <property type="term" value="F:deaminase activity"/>
    <property type="evidence" value="ECO:0007669"/>
    <property type="project" value="TreeGrafter"/>
</dbReference>
<dbReference type="Pfam" id="PF01042">
    <property type="entry name" value="Ribonuc_L-PSP"/>
    <property type="match status" value="1"/>
</dbReference>
<dbReference type="CDD" id="cd00448">
    <property type="entry name" value="YjgF_YER057c_UK114_family"/>
    <property type="match status" value="1"/>
</dbReference>
<dbReference type="KEGG" id="vbh:CMV30_18575"/>
<keyword evidence="3" id="KW-1185">Reference proteome</keyword>
<dbReference type="SUPFAM" id="SSF55298">
    <property type="entry name" value="YjgF-like"/>
    <property type="match status" value="1"/>
</dbReference>
<evidence type="ECO:0000313" key="2">
    <source>
        <dbReference type="EMBL" id="ATC65791.1"/>
    </source>
</evidence>
<name>A0A290QMF4_9BACT</name>
<protein>
    <submittedName>
        <fullName evidence="2">Reactive intermediate/imine deaminase</fullName>
    </submittedName>
</protein>
<dbReference type="Gene3D" id="3.30.1330.40">
    <property type="entry name" value="RutC-like"/>
    <property type="match status" value="1"/>
</dbReference>
<evidence type="ECO:0000313" key="3">
    <source>
        <dbReference type="Proteomes" id="UP000217265"/>
    </source>
</evidence>
<dbReference type="PANTHER" id="PTHR11803:SF58">
    <property type="entry name" value="PROTEIN HMF1-RELATED"/>
    <property type="match status" value="1"/>
</dbReference>
<dbReference type="PANTHER" id="PTHR11803">
    <property type="entry name" value="2-IMINOBUTANOATE/2-IMINOPROPANOATE DEAMINASE RIDA"/>
    <property type="match status" value="1"/>
</dbReference>
<dbReference type="InterPro" id="IPR006175">
    <property type="entry name" value="YjgF/YER057c/UK114"/>
</dbReference>